<reference evidence="1" key="1">
    <citation type="submission" date="2020-04" db="EMBL/GenBank/DDBJ databases">
        <authorList>
            <person name="Chiriac C."/>
            <person name="Salcher M."/>
            <person name="Ghai R."/>
            <person name="Kavagutti S V."/>
        </authorList>
    </citation>
    <scope>NUCLEOTIDE SEQUENCE</scope>
</reference>
<proteinExistence type="predicted"/>
<evidence type="ECO:0000313" key="1">
    <source>
        <dbReference type="EMBL" id="CAB4129296.1"/>
    </source>
</evidence>
<protein>
    <submittedName>
        <fullName evidence="1">Uncharacterized protein</fullName>
    </submittedName>
</protein>
<sequence>MKQIPWAETGDHESWEEVIILWEDVMGGPRYPIREILAWIETAEGGRYHLHGWNSTEGFCFRFENPADAVHLKLKWL</sequence>
<organism evidence="1">
    <name type="scientific">uncultured Caudovirales phage</name>
    <dbReference type="NCBI Taxonomy" id="2100421"/>
    <lineage>
        <taxon>Viruses</taxon>
        <taxon>Duplodnaviria</taxon>
        <taxon>Heunggongvirae</taxon>
        <taxon>Uroviricota</taxon>
        <taxon>Caudoviricetes</taxon>
        <taxon>Peduoviridae</taxon>
        <taxon>Maltschvirus</taxon>
        <taxon>Maltschvirus maltsch</taxon>
    </lineage>
</organism>
<accession>A0A6J5L7V1</accession>
<name>A0A6J5L7V1_9CAUD</name>
<gene>
    <name evidence="1" type="ORF">UFOVP112_394</name>
</gene>
<dbReference type="EMBL" id="LR796233">
    <property type="protein sequence ID" value="CAB4129296.1"/>
    <property type="molecule type" value="Genomic_DNA"/>
</dbReference>